<name>A0ABY6L449_9ARAC</name>
<accession>A0ABY6L449</accession>
<gene>
    <name evidence="2" type="ORF">LAZ67_13000816</name>
</gene>
<reference evidence="2 3" key="1">
    <citation type="submission" date="2022-01" db="EMBL/GenBank/DDBJ databases">
        <title>A chromosomal length assembly of Cordylochernes scorpioides.</title>
        <authorList>
            <person name="Zeh D."/>
            <person name="Zeh J."/>
        </authorList>
    </citation>
    <scope>NUCLEOTIDE SEQUENCE [LARGE SCALE GENOMIC DNA]</scope>
    <source>
        <strain evidence="2">IN4F17</strain>
        <tissue evidence="2">Whole Body</tissue>
    </source>
</reference>
<keyword evidence="3" id="KW-1185">Reference proteome</keyword>
<evidence type="ECO:0000313" key="3">
    <source>
        <dbReference type="Proteomes" id="UP001235939"/>
    </source>
</evidence>
<feature type="compositionally biased region" description="Polar residues" evidence="1">
    <location>
        <begin position="1"/>
        <end position="15"/>
    </location>
</feature>
<dbReference type="PANTHER" id="PTHR45823">
    <property type="entry name" value="T-SNARE COILED-COIL HOMOLOGY DOMAIN-CONTAINING PROTEIN"/>
    <property type="match status" value="1"/>
</dbReference>
<proteinExistence type="predicted"/>
<feature type="region of interest" description="Disordered" evidence="1">
    <location>
        <begin position="1"/>
        <end position="37"/>
    </location>
</feature>
<dbReference type="EMBL" id="CP092875">
    <property type="protein sequence ID" value="UYV75639.1"/>
    <property type="molecule type" value="Genomic_DNA"/>
</dbReference>
<evidence type="ECO:0000313" key="2">
    <source>
        <dbReference type="EMBL" id="UYV75639.1"/>
    </source>
</evidence>
<protein>
    <submittedName>
        <fullName evidence="2">Uncharacterized protein</fullName>
    </submittedName>
</protein>
<dbReference type="PANTHER" id="PTHR45823:SF1">
    <property type="entry name" value="T-SNARE COILED-COIL HOMOLOGY DOMAIN-CONTAINING PROTEIN"/>
    <property type="match status" value="1"/>
</dbReference>
<dbReference type="Proteomes" id="UP001235939">
    <property type="component" value="Chromosome 13"/>
</dbReference>
<sequence length="178" mass="20388">MRRNCPENSETTTAPRKNHGRRNDNANALSRRPCVPQSGHCARSEERICPHDFLLETNSPQLENTEYFAKIKPPTYDRQTSCNCFETQFEVLVSGNRWSSSEKAINLAKLRSLRGSATEVLQSLPLEQRLNFERLVGALILRFGDDNSQTYHIVKLKNHRQNDETLKQLAAYVGSLER</sequence>
<organism evidence="2 3">
    <name type="scientific">Cordylochernes scorpioides</name>
    <dbReference type="NCBI Taxonomy" id="51811"/>
    <lineage>
        <taxon>Eukaryota</taxon>
        <taxon>Metazoa</taxon>
        <taxon>Ecdysozoa</taxon>
        <taxon>Arthropoda</taxon>
        <taxon>Chelicerata</taxon>
        <taxon>Arachnida</taxon>
        <taxon>Pseudoscorpiones</taxon>
        <taxon>Cheliferoidea</taxon>
        <taxon>Chernetidae</taxon>
        <taxon>Cordylochernes</taxon>
    </lineage>
</organism>
<evidence type="ECO:0000256" key="1">
    <source>
        <dbReference type="SAM" id="MobiDB-lite"/>
    </source>
</evidence>